<proteinExistence type="predicted"/>
<evidence type="ECO:0000313" key="1">
    <source>
        <dbReference type="EMBL" id="KGQ62349.1"/>
    </source>
</evidence>
<dbReference type="EMBL" id="JPJQ01000021">
    <property type="protein sequence ID" value="KGQ62349.1"/>
    <property type="molecule type" value="Genomic_DNA"/>
</dbReference>
<name>A0A0A3ALF1_9PAST</name>
<protein>
    <submittedName>
        <fullName evidence="1">Uncharacterized protein</fullName>
    </submittedName>
</protein>
<dbReference type="AlphaFoldDB" id="A0A0A3ALF1"/>
<gene>
    <name evidence="1" type="ORF">IO48_04705</name>
</gene>
<reference evidence="1 2" key="1">
    <citation type="submission" date="2014-07" db="EMBL/GenBank/DDBJ databases">
        <title>Chaperone-usher fimbriae in a diverse selection of Gallibacterium genomes.</title>
        <authorList>
            <person name="Kudirkiene E."/>
            <person name="Bager R.J."/>
            <person name="Johnson T.J."/>
            <person name="Bojesen A.M."/>
        </authorList>
    </citation>
    <scope>NUCLEOTIDE SEQUENCE [LARGE SCALE GENOMIC DNA]</scope>
    <source>
        <strain evidence="1 2">4895</strain>
    </source>
</reference>
<comment type="caution">
    <text evidence="1">The sequence shown here is derived from an EMBL/GenBank/DDBJ whole genome shotgun (WGS) entry which is preliminary data.</text>
</comment>
<evidence type="ECO:0000313" key="2">
    <source>
        <dbReference type="Proteomes" id="UP000030554"/>
    </source>
</evidence>
<organism evidence="1 2">
    <name type="scientific">Gallibacterium anatis 4895</name>
    <dbReference type="NCBI Taxonomy" id="1396510"/>
    <lineage>
        <taxon>Bacteria</taxon>
        <taxon>Pseudomonadati</taxon>
        <taxon>Pseudomonadota</taxon>
        <taxon>Gammaproteobacteria</taxon>
        <taxon>Pasteurellales</taxon>
        <taxon>Pasteurellaceae</taxon>
        <taxon>Gallibacterium</taxon>
    </lineage>
</organism>
<accession>A0A0A3ALF1</accession>
<dbReference type="Proteomes" id="UP000030554">
    <property type="component" value="Unassembled WGS sequence"/>
</dbReference>
<sequence>MGNAGEILLILLVFVNSLPLSNFCDSTKLFCLTYTDYQQNQFNYVIPFLIFSTKIIKDRCIL</sequence>